<organism evidence="1 2">
    <name type="scientific">Mycoplasmopsis edwardii</name>
    <dbReference type="NCBI Taxonomy" id="53558"/>
    <lineage>
        <taxon>Bacteria</taxon>
        <taxon>Bacillati</taxon>
        <taxon>Mycoplasmatota</taxon>
        <taxon>Mycoplasmoidales</taxon>
        <taxon>Metamycoplasmataceae</taxon>
        <taxon>Mycoplasmopsis</taxon>
    </lineage>
</organism>
<evidence type="ECO:0000313" key="2">
    <source>
        <dbReference type="Proteomes" id="UP001213039"/>
    </source>
</evidence>
<keyword evidence="2" id="KW-1185">Reference proteome</keyword>
<dbReference type="Proteomes" id="UP001213039">
    <property type="component" value="Chromosome"/>
</dbReference>
<reference evidence="1" key="1">
    <citation type="submission" date="2022-12" db="EMBL/GenBank/DDBJ databases">
        <authorList>
            <consortium name="Asia Pacific Centre for Animal Health"/>
            <person name="Klose S.M."/>
            <person name="Legione A.R."/>
            <person name="Monotti I."/>
            <person name="Bushell R."/>
            <person name="Marenda M.S."/>
            <person name="Sugiyama T."/>
            <person name="Browning G.F."/>
            <person name="Vaz P.K."/>
        </authorList>
    </citation>
    <scope>NUCLEOTIDE SEQUENCE</scope>
    <source>
        <strain evidence="1">Felid995</strain>
    </source>
</reference>
<protein>
    <submittedName>
        <fullName evidence="1">RNA-binding S4 domain-containing protein</fullName>
    </submittedName>
</protein>
<name>A0ACD4PH82_9BACT</name>
<sequence length="68" mass="7749">MVIKINTESIKISQLLKLARITDTGGAAKYFLQENEVMLNGKKIESKSTKIRQNDIVWINNETVLEVE</sequence>
<proteinExistence type="predicted"/>
<accession>A0ACD4PH82</accession>
<evidence type="ECO:0000313" key="1">
    <source>
        <dbReference type="EMBL" id="WBP84024.1"/>
    </source>
</evidence>
<dbReference type="EMBL" id="CP114370">
    <property type="protein sequence ID" value="WBP84024.1"/>
    <property type="molecule type" value="Genomic_DNA"/>
</dbReference>
<gene>
    <name evidence="1" type="ORF">Me_995_000658</name>
</gene>